<evidence type="ECO:0000313" key="2">
    <source>
        <dbReference type="Proteomes" id="UP000288178"/>
    </source>
</evidence>
<dbReference type="Proteomes" id="UP000288178">
    <property type="component" value="Unassembled WGS sequence"/>
</dbReference>
<dbReference type="EMBL" id="SACT01000002">
    <property type="protein sequence ID" value="RVT52677.1"/>
    <property type="molecule type" value="Genomic_DNA"/>
</dbReference>
<organism evidence="1 2">
    <name type="scientific">Rubrivivax albus</name>
    <dbReference type="NCBI Taxonomy" id="2499835"/>
    <lineage>
        <taxon>Bacteria</taxon>
        <taxon>Pseudomonadati</taxon>
        <taxon>Pseudomonadota</taxon>
        <taxon>Betaproteobacteria</taxon>
        <taxon>Burkholderiales</taxon>
        <taxon>Sphaerotilaceae</taxon>
        <taxon>Rubrivivax</taxon>
    </lineage>
</organism>
<dbReference type="OrthoDB" id="9153999at2"/>
<accession>A0A3S2URB2</accession>
<evidence type="ECO:0000313" key="1">
    <source>
        <dbReference type="EMBL" id="RVT52677.1"/>
    </source>
</evidence>
<dbReference type="RefSeq" id="WP_128198049.1">
    <property type="nucleotide sequence ID" value="NZ_SACT01000002.1"/>
</dbReference>
<protein>
    <submittedName>
        <fullName evidence="1">Uncharacterized protein</fullName>
    </submittedName>
</protein>
<proteinExistence type="predicted"/>
<dbReference type="AlphaFoldDB" id="A0A3S2URB2"/>
<reference evidence="1 2" key="1">
    <citation type="submission" date="2019-01" db="EMBL/GenBank/DDBJ databases">
        <authorList>
            <person name="Chen W.-M."/>
        </authorList>
    </citation>
    <scope>NUCLEOTIDE SEQUENCE [LARGE SCALE GENOMIC DNA]</scope>
    <source>
        <strain evidence="1 2">ICH-3</strain>
    </source>
</reference>
<comment type="caution">
    <text evidence="1">The sequence shown here is derived from an EMBL/GenBank/DDBJ whole genome shotgun (WGS) entry which is preliminary data.</text>
</comment>
<sequence length="79" mass="8807">MHFQELTEGAYRIYVGALESPIGDGYTAALVVQPRHGGREIFSDDRLSCGHRWATADDAMSYALRKGRALIRERVVQVA</sequence>
<gene>
    <name evidence="1" type="ORF">ENE75_09670</name>
</gene>
<keyword evidence="2" id="KW-1185">Reference proteome</keyword>
<name>A0A3S2URB2_9BURK</name>